<sequence length="1390" mass="148754">MEVHPEVYNWLGALQIIDGSRPPTINNSGMAALDEDTTMDFENGAGFGVLLSSLGAQRGMPPAPIDAFKMGGSPVSRLYNWNLLGPVLVPFGIRLSDDDKALVVAGDRDFVSHILSQFYERTVGELPMVVPKTRSFYMEDEGSRGFVIDNGAVAADDPSPITSRLAEMGVRDTQYRKSAFGDTLPGEDRSEYAPAPLPVPEKLPGETGPAAAPLRGADDGKDPFQFLDDPSAPKTPLELLGRSIEQPFGLKRGEGEVLLARQPATFQDWMRGADDPPKAPRGRGHPALNWLDAMRAEIRTLAAMLTGKSGAPAETMSLGAASAVFDVLGAGLASKDRRVYFATVQNLCALGRRLKDFPVLRQAQQWLAAAGGPSTHLVRILTAAAKGYGPANIRVGDAKAAADAARVAAADAANGFAPDYEAEPEERAGAQFSLAFHADDESGHDSQFAERAAEAAAVAELVERFCRGSPKHLKTFLLEDLRHGADARSNPKPYIDALNVLMPALLARGPSPRNALATEDTPGMVFLEALRCAEGPADLREASLSLLTTLWSAFPDEIEVKGEDCRQAVSVLKRGARDVERATQIHALACLFQLLHAFINAANAFSPVVYKTIVFMLIEHMRNDVVRDFITAELKVALDTHSNIPVGILVDPVVKQTSPGGQHPGLKRGDFELIASMSEHARLEARPALHLLALCLRAALDHTAGENPAGERAIALKAATRLAARLKGEEAAEEALERAAGGALARIAAENDDQVTDPFFGESQRCAAEVLLATAHSMTAVGGAGVGHLRGIVRDAATNYAARNGTTHPDIEAALHVLSLAAEIGSYNPSPELIPSPGRARVLPPSPGNRNAPPLASHQRAAPPGGSRVIQRKVSDAPFASPPERTSEMDPSTGRTHQAGERETRRPPGRAANPFVESGGSLESSFDAHTRGGYEPSERAASQRRPSLGALHSARGGATRSSYNSQVLGSDGTGSEPFVIDPERVRRPANPTSSRALSAQREKRDAEISKIAARRAQRERERERAAREAEEDAEAERLLFQQKMRAKREQLAAKAAAKGRGGQFASVTSAERANEHLHPPREKFQAKPPGPPPRQSPRKPPPPAAATAAADDAPLSPPAAEDSEEAMDADMASPPVPPVATTSPSGRSLNGSGSFSGSKFGASSPRQKSLVKGAGGFGPPPTTGDRVPRASSSSSAKVPKLSAENSYLKLKREKEKLKREKEDRERRKEEQRAAKAQAQHALNLKRNLEAKKKEKELQEKERKLALKQAREKAKAAAEVKAAAERKRQEDNKRKIEAYNAKKAAEREALEKMAAEKKAEEARKSKQTAAEAARAAKAASLARPKKVREHKVVGIMGVKPPPDPVSPRRRPSGAGSPRPSAPAEPPEQIDE</sequence>
<feature type="compositionally biased region" description="Polar residues" evidence="1">
    <location>
        <begin position="959"/>
        <end position="968"/>
    </location>
</feature>
<proteinExistence type="predicted"/>
<feature type="region of interest" description="Disordered" evidence="1">
    <location>
        <begin position="179"/>
        <end position="210"/>
    </location>
</feature>
<dbReference type="EMBL" id="HBEN01000876">
    <property type="protein sequence ID" value="CAD8430072.1"/>
    <property type="molecule type" value="Transcribed_RNA"/>
</dbReference>
<protein>
    <submittedName>
        <fullName evidence="2">Uncharacterized protein</fullName>
    </submittedName>
</protein>
<feature type="compositionally biased region" description="Basic and acidic residues" evidence="1">
    <location>
        <begin position="1016"/>
        <end position="1028"/>
    </location>
</feature>
<reference evidence="2" key="1">
    <citation type="submission" date="2021-01" db="EMBL/GenBank/DDBJ databases">
        <authorList>
            <person name="Corre E."/>
            <person name="Pelletier E."/>
            <person name="Niang G."/>
            <person name="Scheremetjew M."/>
            <person name="Finn R."/>
            <person name="Kale V."/>
            <person name="Holt S."/>
            <person name="Cochrane G."/>
            <person name="Meng A."/>
            <person name="Brown T."/>
            <person name="Cohen L."/>
        </authorList>
    </citation>
    <scope>NUCLEOTIDE SEQUENCE</scope>
    <source>
        <strain evidence="2">CCAC1681</strain>
    </source>
</reference>
<feature type="compositionally biased region" description="Low complexity" evidence="1">
    <location>
        <begin position="1234"/>
        <end position="1245"/>
    </location>
</feature>
<feature type="compositionally biased region" description="Pro residues" evidence="1">
    <location>
        <begin position="1088"/>
        <end position="1104"/>
    </location>
</feature>
<feature type="compositionally biased region" description="Basic and acidic residues" evidence="1">
    <location>
        <begin position="1072"/>
        <end position="1085"/>
    </location>
</feature>
<feature type="compositionally biased region" description="Basic and acidic residues" evidence="1">
    <location>
        <begin position="1310"/>
        <end position="1323"/>
    </location>
</feature>
<feature type="compositionally biased region" description="Basic and acidic residues" evidence="1">
    <location>
        <begin position="1210"/>
        <end position="1233"/>
    </location>
</feature>
<feature type="compositionally biased region" description="Basic and acidic residues" evidence="1">
    <location>
        <begin position="1246"/>
        <end position="1269"/>
    </location>
</feature>
<name>A0A7S0CPT1_MICPS</name>
<feature type="compositionally biased region" description="Low complexity" evidence="1">
    <location>
        <begin position="1189"/>
        <end position="1200"/>
    </location>
</feature>
<feature type="compositionally biased region" description="Basic and acidic residues" evidence="1">
    <location>
        <begin position="926"/>
        <end position="938"/>
    </location>
</feature>
<feature type="region of interest" description="Disordered" evidence="1">
    <location>
        <begin position="828"/>
        <end position="1269"/>
    </location>
</feature>
<feature type="compositionally biased region" description="Low complexity" evidence="1">
    <location>
        <begin position="1328"/>
        <end position="1341"/>
    </location>
</feature>
<accession>A0A7S0CPT1</accession>
<feature type="compositionally biased region" description="Low complexity" evidence="1">
    <location>
        <begin position="1105"/>
        <end position="1120"/>
    </location>
</feature>
<gene>
    <name evidence="2" type="ORF">MSP1401_LOCUS723</name>
</gene>
<feature type="region of interest" description="Disordered" evidence="1">
    <location>
        <begin position="1310"/>
        <end position="1390"/>
    </location>
</feature>
<feature type="compositionally biased region" description="Low complexity" evidence="1">
    <location>
        <begin position="1129"/>
        <end position="1164"/>
    </location>
</feature>
<evidence type="ECO:0000313" key="2">
    <source>
        <dbReference type="EMBL" id="CAD8430072.1"/>
    </source>
</evidence>
<evidence type="ECO:0000256" key="1">
    <source>
        <dbReference type="SAM" id="MobiDB-lite"/>
    </source>
</evidence>
<organism evidence="2">
    <name type="scientific">Micromonas pusilla</name>
    <name type="common">Picoplanktonic green alga</name>
    <name type="synonym">Chromulina pusilla</name>
    <dbReference type="NCBI Taxonomy" id="38833"/>
    <lineage>
        <taxon>Eukaryota</taxon>
        <taxon>Viridiplantae</taxon>
        <taxon>Chlorophyta</taxon>
        <taxon>Mamiellophyceae</taxon>
        <taxon>Mamiellales</taxon>
        <taxon>Mamiellaceae</taxon>
        <taxon>Micromonas</taxon>
    </lineage>
</organism>